<dbReference type="Gene3D" id="2.70.70.10">
    <property type="entry name" value="Glucose Permease (Domain IIA)"/>
    <property type="match status" value="1"/>
</dbReference>
<dbReference type="SUPFAM" id="SSF51261">
    <property type="entry name" value="Duplicated hybrid motif"/>
    <property type="match status" value="1"/>
</dbReference>
<protein>
    <submittedName>
        <fullName evidence="4">M23 family metallopeptidase</fullName>
    </submittedName>
</protein>
<keyword evidence="5" id="KW-1185">Reference proteome</keyword>
<dbReference type="GO" id="GO:0004222">
    <property type="term" value="F:metalloendopeptidase activity"/>
    <property type="evidence" value="ECO:0007669"/>
    <property type="project" value="TreeGrafter"/>
</dbReference>
<gene>
    <name evidence="4" type="ORF">FVP60_07110</name>
</gene>
<feature type="region of interest" description="Disordered" evidence="1">
    <location>
        <begin position="1"/>
        <end position="34"/>
    </location>
</feature>
<dbReference type="EMBL" id="VRSW01000002">
    <property type="protein sequence ID" value="TXK04850.1"/>
    <property type="molecule type" value="Genomic_DNA"/>
</dbReference>
<evidence type="ECO:0000313" key="5">
    <source>
        <dbReference type="Proteomes" id="UP000321196"/>
    </source>
</evidence>
<dbReference type="PANTHER" id="PTHR21666:SF270">
    <property type="entry name" value="MUREIN HYDROLASE ACTIVATOR ENVC"/>
    <property type="match status" value="1"/>
</dbReference>
<comment type="caution">
    <text evidence="4">The sequence shown here is derived from an EMBL/GenBank/DDBJ whole genome shotgun (WGS) entry which is preliminary data.</text>
</comment>
<proteinExistence type="predicted"/>
<dbReference type="AlphaFoldDB" id="A0A5C8HQI9"/>
<keyword evidence="2" id="KW-0472">Membrane</keyword>
<keyword evidence="2" id="KW-0812">Transmembrane</keyword>
<evidence type="ECO:0000256" key="2">
    <source>
        <dbReference type="SAM" id="Phobius"/>
    </source>
</evidence>
<dbReference type="InterPro" id="IPR016047">
    <property type="entry name" value="M23ase_b-sheet_dom"/>
</dbReference>
<organism evidence="4 5">
    <name type="scientific">Microbacterium mitrae</name>
    <dbReference type="NCBI Taxonomy" id="664640"/>
    <lineage>
        <taxon>Bacteria</taxon>
        <taxon>Bacillati</taxon>
        <taxon>Actinomycetota</taxon>
        <taxon>Actinomycetes</taxon>
        <taxon>Micrococcales</taxon>
        <taxon>Microbacteriaceae</taxon>
        <taxon>Microbacterium</taxon>
    </lineage>
</organism>
<dbReference type="Proteomes" id="UP000321196">
    <property type="component" value="Unassembled WGS sequence"/>
</dbReference>
<reference evidence="4 5" key="1">
    <citation type="submission" date="2019-08" db="EMBL/GenBank/DDBJ databases">
        <authorList>
            <person name="Dong K."/>
        </authorList>
    </citation>
    <scope>NUCLEOTIDE SEQUENCE [LARGE SCALE GENOMIC DNA]</scope>
    <source>
        <strain evidence="4 5">M4-8</strain>
    </source>
</reference>
<feature type="domain" description="M23ase beta-sheet core" evidence="3">
    <location>
        <begin position="181"/>
        <end position="281"/>
    </location>
</feature>
<sequence>MKSDTDTSVTPSSAPRITRRSAEQTKKKPVAQAQARTKLRPIRALGIFGAVAGLIATVALPAYAAFQPATEESITLQQVAEDGAQTMVVASDADTTNLPANSYAATTIDEIEQKKAEEAAAQRAKELAEQAAAAAASSSSTSSSAWAGADLSMVPAGSGAVIFPLQSYSYIGDGFRSRGGAHDGVDILAPAMTPIYAAADGVVTVSSESYWGYGVGVVIDHVIGGQRVSTLYGHMTYGTRLVSVGDTVSVGQPIGAVGTTGRSTANHLHFEVEVNGSLVDPMAWLEANVG</sequence>
<accession>A0A5C8HQI9</accession>
<dbReference type="PANTHER" id="PTHR21666">
    <property type="entry name" value="PEPTIDASE-RELATED"/>
    <property type="match status" value="1"/>
</dbReference>
<evidence type="ECO:0000256" key="1">
    <source>
        <dbReference type="SAM" id="MobiDB-lite"/>
    </source>
</evidence>
<dbReference type="InterPro" id="IPR050570">
    <property type="entry name" value="Cell_wall_metabolism_enzyme"/>
</dbReference>
<feature type="transmembrane region" description="Helical" evidence="2">
    <location>
        <begin position="44"/>
        <end position="66"/>
    </location>
</feature>
<dbReference type="CDD" id="cd12797">
    <property type="entry name" value="M23_peptidase"/>
    <property type="match status" value="1"/>
</dbReference>
<evidence type="ECO:0000259" key="3">
    <source>
        <dbReference type="Pfam" id="PF01551"/>
    </source>
</evidence>
<name>A0A5C8HQI9_9MICO</name>
<feature type="compositionally biased region" description="Polar residues" evidence="1">
    <location>
        <begin position="1"/>
        <end position="15"/>
    </location>
</feature>
<evidence type="ECO:0000313" key="4">
    <source>
        <dbReference type="EMBL" id="TXK04850.1"/>
    </source>
</evidence>
<keyword evidence="2" id="KW-1133">Transmembrane helix</keyword>
<dbReference type="Pfam" id="PF01551">
    <property type="entry name" value="Peptidase_M23"/>
    <property type="match status" value="1"/>
</dbReference>
<dbReference type="InterPro" id="IPR011055">
    <property type="entry name" value="Dup_hybrid_motif"/>
</dbReference>
<dbReference type="OrthoDB" id="1099523at2"/>